<dbReference type="GO" id="GO:0034511">
    <property type="term" value="F:U3 snoRNA binding"/>
    <property type="evidence" value="ECO:0007669"/>
    <property type="project" value="TreeGrafter"/>
</dbReference>
<evidence type="ECO:0000256" key="2">
    <source>
        <dbReference type="ARBA" id="ARBA00040070"/>
    </source>
</evidence>
<sequence length="631" mass="72217">MAAHKGGLHPALKILSKKVRKGLSKVDQRHRASQLRKQKKEAVLAEKRQLGGKEGPRHQVLVVPLHDKISLPEAFRLLQDTDTGTVHLNDCGSTHRFMLLCPRWKHRWFFTSSARPGDLHSALDMAEVADTILFLPDPLEGWDSTGDCCLSCLSAHSLPDLYASYARKKLSKTVEKRFPSDKLLLSDTQQGAEMLLRQLANQKQRQLAFRDRRAYLFAHAADFVPSEENNLVGTLKNLRLCSRTDSEYAPMDPFPLNFRMIKSQKDPGVAMEICAMDAVADIEEDLKVLMKADPDKQESLQTEVNLDPMEGEQTWPTEQELSEANDFLKKSSKVVKKVPKGTYKKFQDEGSEKEDEEEYETMTMGESVHDDLYDENVDDEAEEKMLEKYKQERLQEMFPDEIDTPRPWKTFLKNYARIFQFQNFTNTRKCIFKEIEEKEVEGRIPLSVVEYFKRGAPLISFSLLPHEQKTSILTADVALVVTIYGPITFPLASVLLFKQNSNGMHSLIATGYLLSVDPDRTVIKRVVLSGHPFKIFTKMAVVHYMFFSREDVLWFKPVELRTKAAGDIKEALGTHGHMKCSFDGKLKSQDTVLMNLYKRVFPKWTYDPYVPDPVPWMKSEISLAVPEVDME</sequence>
<dbReference type="GO" id="GO:0000462">
    <property type="term" value="P:maturation of SSU-rRNA from tricistronic rRNA transcript (SSU-rRNA, 5.8S rRNA, LSU-rRNA)"/>
    <property type="evidence" value="ECO:0007669"/>
    <property type="project" value="TreeGrafter"/>
</dbReference>
<comment type="function">
    <text evidence="1">Required during maturation of the 40S ribosomal subunit in the nucleolus.</text>
</comment>
<comment type="caution">
    <text evidence="4">The sequence shown here is derived from an EMBL/GenBank/DDBJ whole genome shotgun (WGS) entry which is preliminary data.</text>
</comment>
<dbReference type="PANTHER" id="PTHR12858">
    <property type="entry name" value="RIBOSOME BIOGENESIS PROTEIN"/>
    <property type="match status" value="1"/>
</dbReference>
<dbReference type="SMART" id="SM01362">
    <property type="entry name" value="DUF663"/>
    <property type="match status" value="1"/>
</dbReference>
<dbReference type="GO" id="GO:0005525">
    <property type="term" value="F:GTP binding"/>
    <property type="evidence" value="ECO:0007669"/>
    <property type="project" value="TreeGrafter"/>
</dbReference>
<dbReference type="PANTHER" id="PTHR12858:SF1">
    <property type="entry name" value="PRE-RRNA-PROCESSING PROTEIN TSR1 HOMOLOG"/>
    <property type="match status" value="1"/>
</dbReference>
<reference evidence="4" key="1">
    <citation type="submission" date="2020-12" db="EMBL/GenBank/DDBJ databases">
        <authorList>
            <consortium name="Molecular Ecology Group"/>
        </authorList>
    </citation>
    <scope>NUCLEOTIDE SEQUENCE</scope>
    <source>
        <strain evidence="4">TBG_1078</strain>
    </source>
</reference>
<evidence type="ECO:0000256" key="1">
    <source>
        <dbReference type="ARBA" id="ARBA00037087"/>
    </source>
</evidence>
<name>A0A811ZQD3_NYCPR</name>
<gene>
    <name evidence="4" type="ORF">NYPRO_LOCUS24042</name>
</gene>
<dbReference type="InterPro" id="IPR007034">
    <property type="entry name" value="BMS1_TSR1_C"/>
</dbReference>
<dbReference type="GO" id="GO:0003924">
    <property type="term" value="F:GTPase activity"/>
    <property type="evidence" value="ECO:0007669"/>
    <property type="project" value="TreeGrafter"/>
</dbReference>
<evidence type="ECO:0000313" key="4">
    <source>
        <dbReference type="EMBL" id="CAD7691248.1"/>
    </source>
</evidence>
<dbReference type="InterPro" id="IPR039761">
    <property type="entry name" value="Bms1/Tsr1"/>
</dbReference>
<dbReference type="GO" id="GO:0030688">
    <property type="term" value="C:preribosome, small subunit precursor"/>
    <property type="evidence" value="ECO:0007669"/>
    <property type="project" value="TreeGrafter"/>
</dbReference>
<dbReference type="GO" id="GO:0000479">
    <property type="term" value="P:endonucleolytic cleavage of tricistronic rRNA transcript (SSU-rRNA, 5.8S rRNA, LSU-rRNA)"/>
    <property type="evidence" value="ECO:0007669"/>
    <property type="project" value="TreeGrafter"/>
</dbReference>
<dbReference type="AlphaFoldDB" id="A0A811ZQD3"/>
<feature type="domain" description="Ribosome biogenesis protein BMS1/TSR1 C-terminal" evidence="3">
    <location>
        <begin position="376"/>
        <end position="600"/>
    </location>
</feature>
<proteinExistence type="predicted"/>
<keyword evidence="5" id="KW-1185">Reference proteome</keyword>
<dbReference type="Proteomes" id="UP000645828">
    <property type="component" value="Unassembled WGS sequence"/>
</dbReference>
<evidence type="ECO:0000259" key="3">
    <source>
        <dbReference type="SMART" id="SM01362"/>
    </source>
</evidence>
<accession>A0A811ZQD3</accession>
<organism evidence="4 5">
    <name type="scientific">Nyctereutes procyonoides</name>
    <name type="common">Raccoon dog</name>
    <name type="synonym">Canis procyonoides</name>
    <dbReference type="NCBI Taxonomy" id="34880"/>
    <lineage>
        <taxon>Eukaryota</taxon>
        <taxon>Metazoa</taxon>
        <taxon>Chordata</taxon>
        <taxon>Craniata</taxon>
        <taxon>Vertebrata</taxon>
        <taxon>Euteleostomi</taxon>
        <taxon>Mammalia</taxon>
        <taxon>Eutheria</taxon>
        <taxon>Laurasiatheria</taxon>
        <taxon>Carnivora</taxon>
        <taxon>Caniformia</taxon>
        <taxon>Canidae</taxon>
        <taxon>Nyctereutes</taxon>
    </lineage>
</organism>
<dbReference type="Pfam" id="PF04950">
    <property type="entry name" value="RIBIOP_C"/>
    <property type="match status" value="2"/>
</dbReference>
<protein>
    <recommendedName>
        <fullName evidence="2">Pre-rRNA-processing protein TSR1 homolog</fullName>
    </recommendedName>
</protein>
<evidence type="ECO:0000313" key="5">
    <source>
        <dbReference type="Proteomes" id="UP000645828"/>
    </source>
</evidence>
<dbReference type="EMBL" id="CAJHUB010000774">
    <property type="protein sequence ID" value="CAD7691248.1"/>
    <property type="molecule type" value="Genomic_DNA"/>
</dbReference>